<feature type="domain" description="DUF1985" evidence="2">
    <location>
        <begin position="5"/>
        <end position="118"/>
    </location>
</feature>
<feature type="compositionally biased region" description="Basic and acidic residues" evidence="1">
    <location>
        <begin position="334"/>
        <end position="345"/>
    </location>
</feature>
<feature type="compositionally biased region" description="Acidic residues" evidence="1">
    <location>
        <begin position="274"/>
        <end position="285"/>
    </location>
</feature>
<reference evidence="5 6" key="1">
    <citation type="submission" date="2019-08" db="EMBL/GenBank/DDBJ databases">
        <title>Draft genome sequences of two oriental melons (Cucumis melo L. var makuwa).</title>
        <authorList>
            <person name="Kwon S.-Y."/>
        </authorList>
    </citation>
    <scope>NUCLEOTIDE SEQUENCE [LARGE SCALE GENOMIC DNA]</scope>
    <source>
        <strain evidence="6">cv. Chang Bougi</strain>
        <strain evidence="5">cv. SW 3</strain>
        <tissue evidence="3">Leaf</tissue>
    </source>
</reference>
<feature type="region of interest" description="Disordered" evidence="1">
    <location>
        <begin position="274"/>
        <end position="345"/>
    </location>
</feature>
<sequence>MCKPKSTSQLQFLIGGRVLKFGLREFVFITSLKCHEIHDINHEDIKGGGRLRGVYFENLKIVTRQYLNVIFNISTAGTDDDRIKMAKLYFLKSFLIPEQECLSVEWDHIIMVDDDEVFDGHWLEVPSMLATPTKVGMPYFAPFIETEKDILNEAEDGLRKTKNSDHIAHVSLNKGMPSTSGIDILTKMVEKIENSQKRMKASLDGILEFLKSVELKMNNRFEELEQKMNGIIEAIRSQQCSSSGGQYTHKFMCIWFVFVAHGARAFEENLDKVEEDQEEDDVEDELGFKQSNGIWKRDDDEDKDGKGLMDESRAESLRGQDGGQSKVANQRHHQQQEIKILRRIR</sequence>
<evidence type="ECO:0000313" key="5">
    <source>
        <dbReference type="Proteomes" id="UP000321393"/>
    </source>
</evidence>
<dbReference type="Proteomes" id="UP000321393">
    <property type="component" value="Unassembled WGS sequence"/>
</dbReference>
<protein>
    <submittedName>
        <fullName evidence="3">Protein Ycf2-like</fullName>
    </submittedName>
</protein>
<dbReference type="PANTHER" id="PTHR48449:SF1">
    <property type="entry name" value="DUF1985 DOMAIN-CONTAINING PROTEIN"/>
    <property type="match status" value="1"/>
</dbReference>
<dbReference type="InterPro" id="IPR015410">
    <property type="entry name" value="DUF1985"/>
</dbReference>
<proteinExistence type="predicted"/>
<evidence type="ECO:0000259" key="2">
    <source>
        <dbReference type="Pfam" id="PF09331"/>
    </source>
</evidence>
<dbReference type="EMBL" id="SSTD01007026">
    <property type="protein sequence ID" value="TYK19348.1"/>
    <property type="molecule type" value="Genomic_DNA"/>
</dbReference>
<feature type="compositionally biased region" description="Basic and acidic residues" evidence="1">
    <location>
        <begin position="295"/>
        <end position="318"/>
    </location>
</feature>
<dbReference type="PANTHER" id="PTHR48449">
    <property type="entry name" value="DUF1985 DOMAIN-CONTAINING PROTEIN"/>
    <property type="match status" value="1"/>
</dbReference>
<accession>A0A5A7V099</accession>
<organism evidence="3 5">
    <name type="scientific">Cucumis melo var. makuwa</name>
    <name type="common">Oriental melon</name>
    <dbReference type="NCBI Taxonomy" id="1194695"/>
    <lineage>
        <taxon>Eukaryota</taxon>
        <taxon>Viridiplantae</taxon>
        <taxon>Streptophyta</taxon>
        <taxon>Embryophyta</taxon>
        <taxon>Tracheophyta</taxon>
        <taxon>Spermatophyta</taxon>
        <taxon>Magnoliopsida</taxon>
        <taxon>eudicotyledons</taxon>
        <taxon>Gunneridae</taxon>
        <taxon>Pentapetalae</taxon>
        <taxon>rosids</taxon>
        <taxon>fabids</taxon>
        <taxon>Cucurbitales</taxon>
        <taxon>Cucurbitaceae</taxon>
        <taxon>Benincaseae</taxon>
        <taxon>Cucumis</taxon>
    </lineage>
</organism>
<dbReference type="AlphaFoldDB" id="A0A5A7V099"/>
<dbReference type="EMBL" id="SSTE01006526">
    <property type="protein sequence ID" value="KAA0059171.1"/>
    <property type="molecule type" value="Genomic_DNA"/>
</dbReference>
<evidence type="ECO:0000313" key="6">
    <source>
        <dbReference type="Proteomes" id="UP000321947"/>
    </source>
</evidence>
<dbReference type="Proteomes" id="UP000321947">
    <property type="component" value="Unassembled WGS sequence"/>
</dbReference>
<comment type="caution">
    <text evidence="3">The sequence shown here is derived from an EMBL/GenBank/DDBJ whole genome shotgun (WGS) entry which is preliminary data.</text>
</comment>
<evidence type="ECO:0000256" key="1">
    <source>
        <dbReference type="SAM" id="MobiDB-lite"/>
    </source>
</evidence>
<gene>
    <name evidence="4" type="ORF">E5676_scaffold295G00690</name>
    <name evidence="3" type="ORF">E6C27_scaffold430G00960</name>
</gene>
<evidence type="ECO:0000313" key="4">
    <source>
        <dbReference type="EMBL" id="TYK19348.1"/>
    </source>
</evidence>
<evidence type="ECO:0000313" key="3">
    <source>
        <dbReference type="EMBL" id="KAA0059171.1"/>
    </source>
</evidence>
<dbReference type="Pfam" id="PF09331">
    <property type="entry name" value="DUF1985"/>
    <property type="match status" value="1"/>
</dbReference>
<name>A0A5A7V099_CUCMM</name>